<proteinExistence type="predicted"/>
<keyword evidence="2" id="KW-1185">Reference proteome</keyword>
<dbReference type="HOGENOM" id="CLU_2781330_0_0_1"/>
<dbReference type="AlphaFoldDB" id="M4BDF0"/>
<dbReference type="Proteomes" id="UP000011713">
    <property type="component" value="Unassembled WGS sequence"/>
</dbReference>
<evidence type="ECO:0000313" key="1">
    <source>
        <dbReference type="EnsemblProtists" id="HpaP804317"/>
    </source>
</evidence>
<name>M4BDF0_HYAAE</name>
<protein>
    <submittedName>
        <fullName evidence="1">Uncharacterized protein</fullName>
    </submittedName>
</protein>
<reference evidence="2" key="1">
    <citation type="journal article" date="2010" name="Science">
        <title>Signatures of adaptation to obligate biotrophy in the Hyaloperonospora arabidopsidis genome.</title>
        <authorList>
            <person name="Baxter L."/>
            <person name="Tripathy S."/>
            <person name="Ishaque N."/>
            <person name="Boot N."/>
            <person name="Cabral A."/>
            <person name="Kemen E."/>
            <person name="Thines M."/>
            <person name="Ah-Fong A."/>
            <person name="Anderson R."/>
            <person name="Badejoko W."/>
            <person name="Bittner-Eddy P."/>
            <person name="Boore J.L."/>
            <person name="Chibucos M.C."/>
            <person name="Coates M."/>
            <person name="Dehal P."/>
            <person name="Delehaunty K."/>
            <person name="Dong S."/>
            <person name="Downton P."/>
            <person name="Dumas B."/>
            <person name="Fabro G."/>
            <person name="Fronick C."/>
            <person name="Fuerstenberg S.I."/>
            <person name="Fulton L."/>
            <person name="Gaulin E."/>
            <person name="Govers F."/>
            <person name="Hughes L."/>
            <person name="Humphray S."/>
            <person name="Jiang R.H."/>
            <person name="Judelson H."/>
            <person name="Kamoun S."/>
            <person name="Kyung K."/>
            <person name="Meijer H."/>
            <person name="Minx P."/>
            <person name="Morris P."/>
            <person name="Nelson J."/>
            <person name="Phuntumart V."/>
            <person name="Qutob D."/>
            <person name="Rehmany A."/>
            <person name="Rougon-Cardoso A."/>
            <person name="Ryden P."/>
            <person name="Torto-Alalibo T."/>
            <person name="Studholme D."/>
            <person name="Wang Y."/>
            <person name="Win J."/>
            <person name="Wood J."/>
            <person name="Clifton S.W."/>
            <person name="Rogers J."/>
            <person name="Van den Ackerveken G."/>
            <person name="Jones J.D."/>
            <person name="McDowell J.M."/>
            <person name="Beynon J."/>
            <person name="Tyler B.M."/>
        </authorList>
    </citation>
    <scope>NUCLEOTIDE SEQUENCE [LARGE SCALE GENOMIC DNA]</scope>
    <source>
        <strain evidence="2">Emoy2</strain>
    </source>
</reference>
<organism evidence="1 2">
    <name type="scientific">Hyaloperonospora arabidopsidis (strain Emoy2)</name>
    <name type="common">Downy mildew agent</name>
    <name type="synonym">Peronospora arabidopsidis</name>
    <dbReference type="NCBI Taxonomy" id="559515"/>
    <lineage>
        <taxon>Eukaryota</taxon>
        <taxon>Sar</taxon>
        <taxon>Stramenopiles</taxon>
        <taxon>Oomycota</taxon>
        <taxon>Peronosporomycetes</taxon>
        <taxon>Peronosporales</taxon>
        <taxon>Peronosporaceae</taxon>
        <taxon>Hyaloperonospora</taxon>
    </lineage>
</organism>
<accession>M4BDF0</accession>
<dbReference type="InParanoid" id="M4BDF0"/>
<reference evidence="1" key="2">
    <citation type="submission" date="2015-06" db="UniProtKB">
        <authorList>
            <consortium name="EnsemblProtists"/>
        </authorList>
    </citation>
    <scope>IDENTIFICATION</scope>
    <source>
        <strain evidence="1">Emoy2</strain>
    </source>
</reference>
<dbReference type="VEuPathDB" id="FungiDB:HpaG804317"/>
<dbReference type="EnsemblProtists" id="HpaT804317">
    <property type="protein sequence ID" value="HpaP804317"/>
    <property type="gene ID" value="HpaG804317"/>
</dbReference>
<sequence length="69" mass="7827">MEDRQLREVLKNLIGPMRSSLHDQATGDLAILRCNQDTPVEATLVVYIEGYRYNPNFKVTCKSGVNSRT</sequence>
<evidence type="ECO:0000313" key="2">
    <source>
        <dbReference type="Proteomes" id="UP000011713"/>
    </source>
</evidence>
<dbReference type="EMBL" id="JH598152">
    <property type="status" value="NOT_ANNOTATED_CDS"/>
    <property type="molecule type" value="Genomic_DNA"/>
</dbReference>